<organism evidence="3 7">
    <name type="scientific">Haloferax mediterranei (strain ATCC 33500 / DSM 1411 / JCM 8866 / NBRC 14739 / NCIMB 2177 / R-4)</name>
    <name type="common">Halobacterium mediterranei</name>
    <dbReference type="NCBI Taxonomy" id="523841"/>
    <lineage>
        <taxon>Archaea</taxon>
        <taxon>Methanobacteriati</taxon>
        <taxon>Methanobacteriota</taxon>
        <taxon>Stenosarchaea group</taxon>
        <taxon>Halobacteria</taxon>
        <taxon>Halobacteriales</taxon>
        <taxon>Haloferacaceae</taxon>
        <taxon>Haloferax</taxon>
    </lineage>
</organism>
<dbReference type="Gene3D" id="2.130.10.10">
    <property type="entry name" value="YVTN repeat-like/Quinoprotein amine dehydrogenase"/>
    <property type="match status" value="1"/>
</dbReference>
<name>I3R6S8_HALMT</name>
<protein>
    <submittedName>
        <fullName evidence="3">PQQ repeat-containing protein</fullName>
    </submittedName>
</protein>
<proteinExistence type="predicted"/>
<evidence type="ECO:0000313" key="3">
    <source>
        <dbReference type="EMBL" id="AFK19938.1"/>
    </source>
</evidence>
<dbReference type="PATRIC" id="fig|523841.21.peg.2632"/>
<dbReference type="EMBL" id="AOLO01000011">
    <property type="protein sequence ID" value="ELZ99482.1"/>
    <property type="molecule type" value="Genomic_DNA"/>
</dbReference>
<evidence type="ECO:0000313" key="9">
    <source>
        <dbReference type="Proteomes" id="UP000027075"/>
    </source>
</evidence>
<dbReference type="HOGENOM" id="CLU_027480_4_2_2"/>
<accession>I3R6S8</accession>
<dbReference type="AlphaFoldDB" id="I3R6S8"/>
<dbReference type="eggNOG" id="arCOG02482">
    <property type="taxonomic scope" value="Archaea"/>
</dbReference>
<dbReference type="KEGG" id="hme:HFX_2250"/>
<dbReference type="Proteomes" id="UP000006469">
    <property type="component" value="Chromosome"/>
</dbReference>
<feature type="region of interest" description="Disordered" evidence="1">
    <location>
        <begin position="36"/>
        <end position="72"/>
    </location>
</feature>
<dbReference type="STRING" id="523841.HFX_2250"/>
<evidence type="ECO:0000313" key="8">
    <source>
        <dbReference type="Proteomes" id="UP000011603"/>
    </source>
</evidence>
<dbReference type="Pfam" id="PF13360">
    <property type="entry name" value="PQQ_2"/>
    <property type="match status" value="1"/>
</dbReference>
<dbReference type="SUPFAM" id="SSF50998">
    <property type="entry name" value="Quinoprotein alcohol dehydrogenase-like"/>
    <property type="match status" value="2"/>
</dbReference>
<dbReference type="PROSITE" id="PS51257">
    <property type="entry name" value="PROKAR_LIPOPROTEIN"/>
    <property type="match status" value="1"/>
</dbReference>
<dbReference type="eggNOG" id="arCOG06295">
    <property type="taxonomic scope" value="Archaea"/>
</dbReference>
<reference evidence="5 8" key="3">
    <citation type="journal article" date="2014" name="PLoS Genet.">
        <title>Phylogenetically driven sequencing of extremely halophilic archaea reveals strategies for static and dynamic osmo-response.</title>
        <authorList>
            <person name="Becker E.A."/>
            <person name="Seitzer P.M."/>
            <person name="Tritt A."/>
            <person name="Larsen D."/>
            <person name="Krusor M."/>
            <person name="Yao A.I."/>
            <person name="Wu D."/>
            <person name="Madern D."/>
            <person name="Eisen J.A."/>
            <person name="Darling A.E."/>
            <person name="Facciotti M.T."/>
        </authorList>
    </citation>
    <scope>NUCLEOTIDE SEQUENCE [LARGE SCALE GENOMIC DNA]</scope>
    <source>
        <strain evidence="5">ATCC 33500</strain>
        <strain evidence="8">ATCC 33500 / DSM 1411 / JCM 8866 / NBRC 14739 / NCIMB 2177 / R-4</strain>
    </source>
</reference>
<gene>
    <name evidence="3" type="ordered locus">HFX_2250</name>
    <name evidence="4" type="ORF">BM92_12000</name>
    <name evidence="5" type="ORF">C439_13049</name>
    <name evidence="6" type="ORF">E6P09_00440</name>
</gene>
<dbReference type="EMBL" id="CP001868">
    <property type="protein sequence ID" value="AFK19938.1"/>
    <property type="molecule type" value="Genomic_DNA"/>
</dbReference>
<evidence type="ECO:0000313" key="4">
    <source>
        <dbReference type="EMBL" id="AHZ23315.1"/>
    </source>
</evidence>
<reference evidence="3" key="1">
    <citation type="journal article" date="2012" name="Appl. Environ. Microbiol.">
        <title>Identification of the haloarchaeal phasin (PhaP) that functions in polyhydroxyalkanoate accumulation and granule formation in Haloferax mediterranei.</title>
        <authorList>
            <person name="Cai S."/>
            <person name="Cai L."/>
            <person name="Liu H."/>
            <person name="Liu X."/>
            <person name="Han J."/>
            <person name="Zhou J."/>
            <person name="Xiang H."/>
        </authorList>
    </citation>
    <scope>NUCLEOTIDE SEQUENCE</scope>
    <source>
        <strain evidence="3">CGMCC 1.2087</strain>
    </source>
</reference>
<sequence>MPSLPSRRAFLATLGTAASVSLAGCSGLRRRYFPRSHTNDADLSGDDGPWPTLGHDARRTGSTPASGPDEGAALGLHAEASHYPERQVVVGSDVILFTVRRWREYEHSDLFSGVVAVGRHGGEHWRLEAKSDMGVPTVVGDTVFIEDRVGTRAVDIETGDVNWTYRSGYGFPHVSPAVTEGRVFIGGREFLALDAVTGKRLWQTDEEMPAVQTCAATDESVVVSNGYNENGGGLFCLDAADGSVRWESSIPVVHNPAAVGDEACYVVDDRGTLRAVSLADGEELWTQHAAGINGGYDRYEQAVLAGDTVLSSGRDDPLVAYDRKTGNRVWSAGPAGERYHVPVVASDGIYGVTREGTVFEVGFDGTERWRRSIDLTVSASPSLADGSLYMGGRTGERSGEWEGGFFRFGP</sequence>
<dbReference type="InterPro" id="IPR018391">
    <property type="entry name" value="PQQ_b-propeller_rpt"/>
</dbReference>
<dbReference type="OrthoDB" id="8638at2157"/>
<evidence type="ECO:0000313" key="7">
    <source>
        <dbReference type="Proteomes" id="UP000006469"/>
    </source>
</evidence>
<dbReference type="InterPro" id="IPR011047">
    <property type="entry name" value="Quinoprotein_ADH-like_sf"/>
</dbReference>
<evidence type="ECO:0000313" key="5">
    <source>
        <dbReference type="EMBL" id="ELZ99482.1"/>
    </source>
</evidence>
<dbReference type="RefSeq" id="WP_004059659.1">
    <property type="nucleotide sequence ID" value="NC_017941.2"/>
</dbReference>
<dbReference type="Proteomes" id="UP000299011">
    <property type="component" value="Chromosome"/>
</dbReference>
<evidence type="ECO:0000313" key="6">
    <source>
        <dbReference type="EMBL" id="QCQ73827.1"/>
    </source>
</evidence>
<evidence type="ECO:0000313" key="10">
    <source>
        <dbReference type="Proteomes" id="UP000299011"/>
    </source>
</evidence>
<feature type="domain" description="Pyrrolo-quinoline quinone repeat" evidence="2">
    <location>
        <begin position="192"/>
        <end position="332"/>
    </location>
</feature>
<reference evidence="6 10" key="6">
    <citation type="submission" date="2019-04" db="EMBL/GenBank/DDBJ databases">
        <title>Methylomes of two halophilic Archaea, Haloarcula marismortui and Haloferax mediterranei.</title>
        <authorList>
            <person name="DasSarma S."/>
            <person name="DasSarma P."/>
            <person name="DasSarma S."/>
            <person name="Fomenkov A."/>
            <person name="Vincze T."/>
            <person name="Anton B.P."/>
            <person name="Roberts R.J."/>
        </authorList>
    </citation>
    <scope>NUCLEOTIDE SEQUENCE [LARGE SCALE GENOMIC DNA]</scope>
    <source>
        <strain evidence="6">ATCC 33500</strain>
        <strain evidence="10">ATCC 33500 / DSM 1411 / JCM 8866 / NBRC 14739 / NCIMB 2177 / R-4</strain>
    </source>
</reference>
<reference evidence="3" key="5">
    <citation type="submission" date="2014-05" db="EMBL/GenBank/DDBJ databases">
        <authorList>
            <person name="Wang L."/>
            <person name="Yang H."/>
            <person name="Xiang H."/>
        </authorList>
    </citation>
    <scope>NUCLEOTIDE SEQUENCE</scope>
    <source>
        <strain evidence="3">CGMCC 1.2087</strain>
    </source>
</reference>
<dbReference type="SMART" id="SM00564">
    <property type="entry name" value="PQQ"/>
    <property type="match status" value="5"/>
</dbReference>
<evidence type="ECO:0000256" key="1">
    <source>
        <dbReference type="SAM" id="MobiDB-lite"/>
    </source>
</evidence>
<evidence type="ECO:0000259" key="2">
    <source>
        <dbReference type="Pfam" id="PF13360"/>
    </source>
</evidence>
<dbReference type="EMBL" id="CP007551">
    <property type="protein sequence ID" value="AHZ23315.1"/>
    <property type="molecule type" value="Genomic_DNA"/>
</dbReference>
<dbReference type="PANTHER" id="PTHR34512">
    <property type="entry name" value="CELL SURFACE PROTEIN"/>
    <property type="match status" value="1"/>
</dbReference>
<dbReference type="InterPro" id="IPR015943">
    <property type="entry name" value="WD40/YVTN_repeat-like_dom_sf"/>
</dbReference>
<dbReference type="PANTHER" id="PTHR34512:SF30">
    <property type="entry name" value="OUTER MEMBRANE PROTEIN ASSEMBLY FACTOR BAMB"/>
    <property type="match status" value="1"/>
</dbReference>
<dbReference type="Proteomes" id="UP000027075">
    <property type="component" value="Chromosome"/>
</dbReference>
<dbReference type="EMBL" id="CP039139">
    <property type="protein sequence ID" value="QCQ73827.1"/>
    <property type="molecule type" value="Genomic_DNA"/>
</dbReference>
<reference evidence="4 9" key="4">
    <citation type="submission" date="2014-04" db="EMBL/GenBank/DDBJ databases">
        <title>Transcriptional profiles of Haloferax mediterranei on the basis of nitrogen availability.</title>
        <authorList>
            <person name="Bautista V."/>
        </authorList>
    </citation>
    <scope>NUCLEOTIDE SEQUENCE [LARGE SCALE GENOMIC DNA]</scope>
    <source>
        <strain evidence="4">ATCC 33500</strain>
        <strain evidence="9">ATCC 33500 / DSM 1411 / JCM 8866 / NBRC 14739 / NCIMB 2177 / R-4</strain>
    </source>
</reference>
<keyword evidence="8" id="KW-1185">Reference proteome</keyword>
<dbReference type="PaxDb" id="523841-HFX_2250"/>
<dbReference type="Proteomes" id="UP000011603">
    <property type="component" value="Unassembled WGS sequence"/>
</dbReference>
<dbReference type="InterPro" id="IPR002372">
    <property type="entry name" value="PQQ_rpt_dom"/>
</dbReference>
<dbReference type="GeneID" id="40154839"/>
<reference evidence="3 7" key="2">
    <citation type="journal article" date="2012" name="J. Bacteriol.">
        <title>Complete genome sequence of the metabolically versatile halophilic archaeon Haloferax mediterranei, a poly(3-hydroxybutyrate-co-3-hydroxyvalerate) producer.</title>
        <authorList>
            <person name="Han J."/>
            <person name="Zhang F."/>
            <person name="Hou J."/>
            <person name="Liu X."/>
            <person name="Li M."/>
            <person name="Liu H."/>
            <person name="Cai L."/>
            <person name="Zhang B."/>
            <person name="Chen Y."/>
            <person name="Zhou J."/>
            <person name="Hu S."/>
            <person name="Xiang H."/>
        </authorList>
    </citation>
    <scope>NUCLEOTIDE SEQUENCE [LARGE SCALE GENOMIC DNA]</scope>
    <source>
        <strain evidence="7">ATCC 33500 / DSM 1411 / JCM 8866 / NBRC 14739 / NCIMB 2177 / R-4</strain>
        <strain evidence="3">CGMCC 1.2087</strain>
    </source>
</reference>